<keyword evidence="1" id="KW-0812">Transmembrane</keyword>
<keyword evidence="2" id="KW-0732">Signal</keyword>
<name>A0A087HGN8_ARAAL</name>
<evidence type="ECO:0000256" key="2">
    <source>
        <dbReference type="SAM" id="SignalP"/>
    </source>
</evidence>
<feature type="signal peptide" evidence="2">
    <location>
        <begin position="1"/>
        <end position="15"/>
    </location>
</feature>
<sequence>MVMFGLCALVSLSHSSMRFSYFVDEKNIELPSLCCLTCVRIDYAPIACTIRPREAGSRLLPIASLRNSTAVCRLSPGLSLTLTIAFLGIVEEELASLFLLHIILVLWTHIALLTLLWRLFTPNPSLLL</sequence>
<dbReference type="Gramene" id="KFK41290">
    <property type="protein sequence ID" value="KFK41290"/>
    <property type="gene ID" value="AALP_AA2G110800"/>
</dbReference>
<keyword evidence="1" id="KW-0472">Membrane</keyword>
<evidence type="ECO:0000256" key="1">
    <source>
        <dbReference type="SAM" id="Phobius"/>
    </source>
</evidence>
<keyword evidence="4" id="KW-1185">Reference proteome</keyword>
<gene>
    <name evidence="3" type="ordered locus">AALP_Aa2g110800</name>
</gene>
<feature type="chain" id="PRO_5013243673" evidence="2">
    <location>
        <begin position="16"/>
        <end position="128"/>
    </location>
</feature>
<protein>
    <submittedName>
        <fullName evidence="3">Uncharacterized protein</fullName>
    </submittedName>
</protein>
<proteinExistence type="predicted"/>
<evidence type="ECO:0000313" key="4">
    <source>
        <dbReference type="Proteomes" id="UP000029120"/>
    </source>
</evidence>
<dbReference type="OrthoDB" id="10618293at2759"/>
<reference evidence="4" key="1">
    <citation type="journal article" date="2015" name="Nat. Plants">
        <title>Genome expansion of Arabis alpina linked with retrotransposition and reduced symmetric DNA methylation.</title>
        <authorList>
            <person name="Willing E.M."/>
            <person name="Rawat V."/>
            <person name="Mandakova T."/>
            <person name="Maumus F."/>
            <person name="James G.V."/>
            <person name="Nordstroem K.J."/>
            <person name="Becker C."/>
            <person name="Warthmann N."/>
            <person name="Chica C."/>
            <person name="Szarzynska B."/>
            <person name="Zytnicki M."/>
            <person name="Albani M.C."/>
            <person name="Kiefer C."/>
            <person name="Bergonzi S."/>
            <person name="Castaings L."/>
            <person name="Mateos J.L."/>
            <person name="Berns M.C."/>
            <person name="Bujdoso N."/>
            <person name="Piofczyk T."/>
            <person name="de Lorenzo L."/>
            <person name="Barrero-Sicilia C."/>
            <person name="Mateos I."/>
            <person name="Piednoel M."/>
            <person name="Hagmann J."/>
            <person name="Chen-Min-Tao R."/>
            <person name="Iglesias-Fernandez R."/>
            <person name="Schuster S.C."/>
            <person name="Alonso-Blanco C."/>
            <person name="Roudier F."/>
            <person name="Carbonero P."/>
            <person name="Paz-Ares J."/>
            <person name="Davis S.J."/>
            <person name="Pecinka A."/>
            <person name="Quesneville H."/>
            <person name="Colot V."/>
            <person name="Lysak M.A."/>
            <person name="Weigel D."/>
            <person name="Coupland G."/>
            <person name="Schneeberger K."/>
        </authorList>
    </citation>
    <scope>NUCLEOTIDE SEQUENCE [LARGE SCALE GENOMIC DNA]</scope>
    <source>
        <strain evidence="4">cv. Pajares</strain>
    </source>
</reference>
<accession>A0A087HGN8</accession>
<dbReference type="EMBL" id="CM002870">
    <property type="protein sequence ID" value="KFK41290.1"/>
    <property type="molecule type" value="Genomic_DNA"/>
</dbReference>
<keyword evidence="1" id="KW-1133">Transmembrane helix</keyword>
<dbReference type="Proteomes" id="UP000029120">
    <property type="component" value="Chromosome 2"/>
</dbReference>
<dbReference type="AlphaFoldDB" id="A0A087HGN8"/>
<evidence type="ECO:0000313" key="3">
    <source>
        <dbReference type="EMBL" id="KFK41290.1"/>
    </source>
</evidence>
<feature type="transmembrane region" description="Helical" evidence="1">
    <location>
        <begin position="96"/>
        <end position="120"/>
    </location>
</feature>
<organism evidence="3 4">
    <name type="scientific">Arabis alpina</name>
    <name type="common">Alpine rock-cress</name>
    <dbReference type="NCBI Taxonomy" id="50452"/>
    <lineage>
        <taxon>Eukaryota</taxon>
        <taxon>Viridiplantae</taxon>
        <taxon>Streptophyta</taxon>
        <taxon>Embryophyta</taxon>
        <taxon>Tracheophyta</taxon>
        <taxon>Spermatophyta</taxon>
        <taxon>Magnoliopsida</taxon>
        <taxon>eudicotyledons</taxon>
        <taxon>Gunneridae</taxon>
        <taxon>Pentapetalae</taxon>
        <taxon>rosids</taxon>
        <taxon>malvids</taxon>
        <taxon>Brassicales</taxon>
        <taxon>Brassicaceae</taxon>
        <taxon>Arabideae</taxon>
        <taxon>Arabis</taxon>
    </lineage>
</organism>
<feature type="transmembrane region" description="Helical" evidence="1">
    <location>
        <begin position="71"/>
        <end position="90"/>
    </location>
</feature>